<comment type="caution">
    <text evidence="2">The sequence shown here is derived from an EMBL/GenBank/DDBJ whole genome shotgun (WGS) entry which is preliminary data.</text>
</comment>
<proteinExistence type="predicted"/>
<dbReference type="Proteomes" id="UP000321168">
    <property type="component" value="Unassembled WGS sequence"/>
</dbReference>
<evidence type="ECO:0000256" key="1">
    <source>
        <dbReference type="SAM" id="Phobius"/>
    </source>
</evidence>
<feature type="transmembrane region" description="Helical" evidence="1">
    <location>
        <begin position="131"/>
        <end position="150"/>
    </location>
</feature>
<keyword evidence="1" id="KW-1133">Transmembrane helix</keyword>
<evidence type="ECO:0000313" key="3">
    <source>
        <dbReference type="Proteomes" id="UP000321168"/>
    </source>
</evidence>
<organism evidence="2 3">
    <name type="scientific">Luteibaculum oceani</name>
    <dbReference type="NCBI Taxonomy" id="1294296"/>
    <lineage>
        <taxon>Bacteria</taxon>
        <taxon>Pseudomonadati</taxon>
        <taxon>Bacteroidota</taxon>
        <taxon>Flavobacteriia</taxon>
        <taxon>Flavobacteriales</taxon>
        <taxon>Luteibaculaceae</taxon>
        <taxon>Luteibaculum</taxon>
    </lineage>
</organism>
<dbReference type="EMBL" id="VORB01000003">
    <property type="protein sequence ID" value="TXC81764.1"/>
    <property type="molecule type" value="Genomic_DNA"/>
</dbReference>
<keyword evidence="3" id="KW-1185">Reference proteome</keyword>
<evidence type="ECO:0000313" key="2">
    <source>
        <dbReference type="EMBL" id="TXC81764.1"/>
    </source>
</evidence>
<feature type="transmembrane region" description="Helical" evidence="1">
    <location>
        <begin position="195"/>
        <end position="217"/>
    </location>
</feature>
<feature type="transmembrane region" description="Helical" evidence="1">
    <location>
        <begin position="70"/>
        <end position="91"/>
    </location>
</feature>
<dbReference type="RefSeq" id="WP_147013789.1">
    <property type="nucleotide sequence ID" value="NZ_VORB01000003.1"/>
</dbReference>
<feature type="transmembrane region" description="Helical" evidence="1">
    <location>
        <begin position="162"/>
        <end position="183"/>
    </location>
</feature>
<keyword evidence="1" id="KW-0812">Transmembrane</keyword>
<accession>A0A5C6VAC5</accession>
<sequence>MEWIIKGITWTHVLAGFSSLIVFWIPVFTKKGGEAHRKAGKIYVALMWAVVISAFLLCINNLSIARYSSAAFLGFLSLITGNVLWYGIAILKNKKGLSSQFRRIQLLLQGAIVLASSLLIFYGIWLEGHSTAILMFVFGGLGLTDLPKFIKNLKGSKSDSWLKTHIVGMCTSGIAAYTAFFVFGGRVLFKGLFVGYWSVVPWIAPGIVGGMIIYLMVRRFDKKKPIT</sequence>
<feature type="transmembrane region" description="Helical" evidence="1">
    <location>
        <begin position="103"/>
        <end position="125"/>
    </location>
</feature>
<dbReference type="AlphaFoldDB" id="A0A5C6VAC5"/>
<gene>
    <name evidence="2" type="ORF">FRX97_04405</name>
</gene>
<keyword evidence="1" id="KW-0472">Membrane</keyword>
<reference evidence="2 3" key="1">
    <citation type="submission" date="2019-08" db="EMBL/GenBank/DDBJ databases">
        <title>Genome of Luteibaculum oceani JCM 18817.</title>
        <authorList>
            <person name="Bowman J.P."/>
        </authorList>
    </citation>
    <scope>NUCLEOTIDE SEQUENCE [LARGE SCALE GENOMIC DNA]</scope>
    <source>
        <strain evidence="2 3">JCM 18817</strain>
    </source>
</reference>
<name>A0A5C6VAC5_9FLAO</name>
<feature type="transmembrane region" description="Helical" evidence="1">
    <location>
        <begin position="12"/>
        <end position="30"/>
    </location>
</feature>
<dbReference type="OrthoDB" id="1162022at2"/>
<protein>
    <recommendedName>
        <fullName evidence="4">DUF2306 domain-containing protein</fullName>
    </recommendedName>
</protein>
<evidence type="ECO:0008006" key="4">
    <source>
        <dbReference type="Google" id="ProtNLM"/>
    </source>
</evidence>
<feature type="transmembrane region" description="Helical" evidence="1">
    <location>
        <begin position="42"/>
        <end position="64"/>
    </location>
</feature>